<reference evidence="1 2" key="1">
    <citation type="submission" date="2020-10" db="EMBL/GenBank/DDBJ databases">
        <authorList>
            <person name="Castelo-Branco R."/>
            <person name="Eusebio N."/>
            <person name="Adriana R."/>
            <person name="Vieira A."/>
            <person name="Brugerolle De Fraissinette N."/>
            <person name="Rezende De Castro R."/>
            <person name="Schneider M.P."/>
            <person name="Vasconcelos V."/>
            <person name="Leao P.N."/>
        </authorList>
    </citation>
    <scope>NUCLEOTIDE SEQUENCE [LARGE SCALE GENOMIC DNA]</scope>
    <source>
        <strain evidence="1 2">LEGE 00250</strain>
    </source>
</reference>
<dbReference type="RefSeq" id="WP_187038738.1">
    <property type="nucleotide sequence ID" value="NZ_JADEWB010000164.1"/>
</dbReference>
<proteinExistence type="predicted"/>
<gene>
    <name evidence="1" type="ORF">IQ227_20615</name>
</gene>
<organism evidence="1 2">
    <name type="scientific">Sphaerospermopsis aphanizomenoides LEGE 00250</name>
    <dbReference type="NCBI Taxonomy" id="2777972"/>
    <lineage>
        <taxon>Bacteria</taxon>
        <taxon>Bacillati</taxon>
        <taxon>Cyanobacteriota</taxon>
        <taxon>Cyanophyceae</taxon>
        <taxon>Nostocales</taxon>
        <taxon>Aphanizomenonaceae</taxon>
        <taxon>Sphaerospermopsis</taxon>
        <taxon>Sphaerospermopsis aphanizomenoides</taxon>
    </lineage>
</organism>
<keyword evidence="2" id="KW-1185">Reference proteome</keyword>
<dbReference type="Proteomes" id="UP000606776">
    <property type="component" value="Unassembled WGS sequence"/>
</dbReference>
<dbReference type="EMBL" id="JADEWB010000164">
    <property type="protein sequence ID" value="MBE9238358.1"/>
    <property type="molecule type" value="Genomic_DNA"/>
</dbReference>
<protein>
    <submittedName>
        <fullName evidence="1">Uncharacterized protein</fullName>
    </submittedName>
</protein>
<name>A0ABR9VIM5_9CYAN</name>
<evidence type="ECO:0000313" key="1">
    <source>
        <dbReference type="EMBL" id="MBE9238358.1"/>
    </source>
</evidence>
<comment type="caution">
    <text evidence="1">The sequence shown here is derived from an EMBL/GenBank/DDBJ whole genome shotgun (WGS) entry which is preliminary data.</text>
</comment>
<evidence type="ECO:0000313" key="2">
    <source>
        <dbReference type="Proteomes" id="UP000606776"/>
    </source>
</evidence>
<accession>A0ABR9VIM5</accession>
<sequence>MTTSRQLKQPQLTLVLQYSLLQDGNQETPPSIHQVRKNPEMFNFYEVDMI</sequence>